<evidence type="ECO:0000256" key="4">
    <source>
        <dbReference type="ARBA" id="ARBA00023136"/>
    </source>
</evidence>
<protein>
    <recommendedName>
        <fullName evidence="6">TonB C-terminal domain-containing protein</fullName>
    </recommendedName>
</protein>
<evidence type="ECO:0000256" key="5">
    <source>
        <dbReference type="SAM" id="MobiDB-lite"/>
    </source>
</evidence>
<evidence type="ECO:0000259" key="6">
    <source>
        <dbReference type="PROSITE" id="PS52015"/>
    </source>
</evidence>
<keyword evidence="8" id="KW-1185">Reference proteome</keyword>
<organism evidence="7 8">
    <name type="scientific">Brucella endophytica</name>
    <dbReference type="NCBI Taxonomy" id="1963359"/>
    <lineage>
        <taxon>Bacteria</taxon>
        <taxon>Pseudomonadati</taxon>
        <taxon>Pseudomonadota</taxon>
        <taxon>Alphaproteobacteria</taxon>
        <taxon>Hyphomicrobiales</taxon>
        <taxon>Brucellaceae</taxon>
        <taxon>Brucella/Ochrobactrum group</taxon>
        <taxon>Brucella</taxon>
    </lineage>
</organism>
<keyword evidence="3" id="KW-1133">Transmembrane helix</keyword>
<comment type="caution">
    <text evidence="7">The sequence shown here is derived from an EMBL/GenBank/DDBJ whole genome shotgun (WGS) entry which is preliminary data.</text>
</comment>
<proteinExistence type="predicted"/>
<dbReference type="NCBIfam" id="TIGR01352">
    <property type="entry name" value="tonB_Cterm"/>
    <property type="match status" value="1"/>
</dbReference>
<dbReference type="Proteomes" id="UP000646478">
    <property type="component" value="Unassembled WGS sequence"/>
</dbReference>
<reference evidence="7" key="2">
    <citation type="submission" date="2020-09" db="EMBL/GenBank/DDBJ databases">
        <authorList>
            <person name="Sun Q."/>
            <person name="Zhou Y."/>
        </authorList>
    </citation>
    <scope>NUCLEOTIDE SEQUENCE</scope>
    <source>
        <strain evidence="7">CGMCC 1.15082</strain>
    </source>
</reference>
<dbReference type="InterPro" id="IPR037682">
    <property type="entry name" value="TonB_C"/>
</dbReference>
<feature type="domain" description="TonB C-terminal" evidence="6">
    <location>
        <begin position="221"/>
        <end position="305"/>
    </location>
</feature>
<evidence type="ECO:0000313" key="7">
    <source>
        <dbReference type="EMBL" id="GGA96216.1"/>
    </source>
</evidence>
<dbReference type="RefSeq" id="WP_188824573.1">
    <property type="nucleotide sequence ID" value="NZ_BMHH01000009.1"/>
</dbReference>
<comment type="subcellular location">
    <subcellularLocation>
        <location evidence="1">Membrane</location>
        <topology evidence="1">Single-pass membrane protein</topology>
    </subcellularLocation>
</comment>
<accession>A0A916SHC0</accession>
<feature type="region of interest" description="Disordered" evidence="5">
    <location>
        <begin position="86"/>
        <end position="221"/>
    </location>
</feature>
<feature type="compositionally biased region" description="Acidic residues" evidence="5">
    <location>
        <begin position="131"/>
        <end position="144"/>
    </location>
</feature>
<reference evidence="7" key="1">
    <citation type="journal article" date="2014" name="Int. J. Syst. Evol. Microbiol.">
        <title>Complete genome sequence of Corynebacterium casei LMG S-19264T (=DSM 44701T), isolated from a smear-ripened cheese.</title>
        <authorList>
            <consortium name="US DOE Joint Genome Institute (JGI-PGF)"/>
            <person name="Walter F."/>
            <person name="Albersmeier A."/>
            <person name="Kalinowski J."/>
            <person name="Ruckert C."/>
        </authorList>
    </citation>
    <scope>NUCLEOTIDE SEQUENCE</scope>
    <source>
        <strain evidence="7">CGMCC 1.15082</strain>
    </source>
</reference>
<gene>
    <name evidence="7" type="ORF">GCM10011491_25760</name>
</gene>
<evidence type="ECO:0000256" key="2">
    <source>
        <dbReference type="ARBA" id="ARBA00022692"/>
    </source>
</evidence>
<evidence type="ECO:0000313" key="8">
    <source>
        <dbReference type="Proteomes" id="UP000646478"/>
    </source>
</evidence>
<dbReference type="PROSITE" id="PS52015">
    <property type="entry name" value="TONB_CTD"/>
    <property type="match status" value="1"/>
</dbReference>
<dbReference type="EMBL" id="BMHH01000009">
    <property type="protein sequence ID" value="GGA96216.1"/>
    <property type="molecule type" value="Genomic_DNA"/>
</dbReference>
<dbReference type="GO" id="GO:0055085">
    <property type="term" value="P:transmembrane transport"/>
    <property type="evidence" value="ECO:0007669"/>
    <property type="project" value="InterPro"/>
</dbReference>
<feature type="compositionally biased region" description="Basic and acidic residues" evidence="5">
    <location>
        <begin position="149"/>
        <end position="183"/>
    </location>
</feature>
<feature type="compositionally biased region" description="Acidic residues" evidence="5">
    <location>
        <begin position="93"/>
        <end position="117"/>
    </location>
</feature>
<evidence type="ECO:0000256" key="3">
    <source>
        <dbReference type="ARBA" id="ARBA00022989"/>
    </source>
</evidence>
<dbReference type="Pfam" id="PF13103">
    <property type="entry name" value="TonB_2"/>
    <property type="match status" value="1"/>
</dbReference>
<name>A0A916SHC0_9HYPH</name>
<dbReference type="Gene3D" id="3.30.1150.10">
    <property type="match status" value="1"/>
</dbReference>
<feature type="region of interest" description="Disordered" evidence="5">
    <location>
        <begin position="1"/>
        <end position="26"/>
    </location>
</feature>
<sequence>MTRSSHPDLPEGHPPVPPYASDPQRTGWRDVALWGGAGLVMLMAHAAGAYALSELQPAQPETEGSAPPAIMMELAPEPMAPVVEQAALAPVAEAEEATEEPVEPEQAEAAEPVEEVQPETPPEEVAQAEPEPAEEIEQPEEEPVPDVVEAEKPEVIAPKPVEKPKVAEKPRPKPEKPKKVEKPKPKKQVAAAPQVDVKEGRKVAANRNSDTAGDVGKDTRKWETKVRTAVNRQNRYLQRRSGGAKGRVAVTFTFDSLGNVLSVRASSGDPVLRSLAEEAVRRASPIPAPPPAVSRRAISLPFEFK</sequence>
<dbReference type="InterPro" id="IPR006260">
    <property type="entry name" value="TonB/TolA_C"/>
</dbReference>
<keyword evidence="2" id="KW-0812">Transmembrane</keyword>
<keyword evidence="4" id="KW-0472">Membrane</keyword>
<evidence type="ECO:0000256" key="1">
    <source>
        <dbReference type="ARBA" id="ARBA00004167"/>
    </source>
</evidence>
<dbReference type="GO" id="GO:0016020">
    <property type="term" value="C:membrane"/>
    <property type="evidence" value="ECO:0007669"/>
    <property type="project" value="UniProtKB-SubCell"/>
</dbReference>
<dbReference type="AlphaFoldDB" id="A0A916SHC0"/>
<feature type="compositionally biased region" description="Basic and acidic residues" evidence="5">
    <location>
        <begin position="1"/>
        <end position="11"/>
    </location>
</feature>
<dbReference type="SUPFAM" id="SSF74653">
    <property type="entry name" value="TolA/TonB C-terminal domain"/>
    <property type="match status" value="1"/>
</dbReference>